<feature type="compositionally biased region" description="Acidic residues" evidence="1">
    <location>
        <begin position="368"/>
        <end position="380"/>
    </location>
</feature>
<organism evidence="2 3">
    <name type="scientific">Hypsizygus marmoreus</name>
    <name type="common">White beech mushroom</name>
    <name type="synonym">Agaricus marmoreus</name>
    <dbReference type="NCBI Taxonomy" id="39966"/>
    <lineage>
        <taxon>Eukaryota</taxon>
        <taxon>Fungi</taxon>
        <taxon>Dikarya</taxon>
        <taxon>Basidiomycota</taxon>
        <taxon>Agaricomycotina</taxon>
        <taxon>Agaricomycetes</taxon>
        <taxon>Agaricomycetidae</taxon>
        <taxon>Agaricales</taxon>
        <taxon>Tricholomatineae</taxon>
        <taxon>Lyophyllaceae</taxon>
        <taxon>Hypsizygus</taxon>
    </lineage>
</organism>
<feature type="region of interest" description="Disordered" evidence="1">
    <location>
        <begin position="326"/>
        <end position="399"/>
    </location>
</feature>
<accession>A0A369JJH5</accession>
<dbReference type="AlphaFoldDB" id="A0A369JJH5"/>
<protein>
    <submittedName>
        <fullName evidence="2">Uncharacterized protein</fullName>
    </submittedName>
</protein>
<proteinExistence type="predicted"/>
<gene>
    <name evidence="2" type="ORF">Hypma_011907</name>
</gene>
<evidence type="ECO:0000256" key="1">
    <source>
        <dbReference type="SAM" id="MobiDB-lite"/>
    </source>
</evidence>
<evidence type="ECO:0000313" key="2">
    <source>
        <dbReference type="EMBL" id="RDB21350.1"/>
    </source>
</evidence>
<sequence>MSYSGPMSRNRLLGMKNYLGKPSFTSSVGWKNSMGGNILIENALPVSPNVVADQDAYCVMVGEVSDYKLFTSPVGNYNPSYNVLHDAKFQLTLQRPRDADFGPDWSVAINNLQACQQIVATGNDCRNLIVPEGSEQSIRLSAPVMQSRAVPIPADGTLDEDTGTWPIPKTHQEAFDDIKRTHQVLPLMVYDMSGKYVLPEEVTSKISGALVEVHFRIKHYFINKTQSFNSFTGSIEQIAVLRQAIPKNPSPYRSRNKTGPYRPSSTPSRAELKRAADTFLPAPPDDMITKSAALPVASSPAASLFDTAGSSSSSIQHAAISIVDPAGSSSSSIQQGPNANTATTSGHGTASPSSSSSTLSDMPLPTGEGEEMTGEEEEPENSQAPAEGGSPPKKRKLRR</sequence>
<feature type="region of interest" description="Disordered" evidence="1">
    <location>
        <begin position="246"/>
        <end position="271"/>
    </location>
</feature>
<evidence type="ECO:0000313" key="3">
    <source>
        <dbReference type="Proteomes" id="UP000076154"/>
    </source>
</evidence>
<name>A0A369JJH5_HYPMA</name>
<feature type="compositionally biased region" description="Low complexity" evidence="1">
    <location>
        <begin position="341"/>
        <end position="360"/>
    </location>
</feature>
<dbReference type="Proteomes" id="UP000076154">
    <property type="component" value="Unassembled WGS sequence"/>
</dbReference>
<comment type="caution">
    <text evidence="2">The sequence shown here is derived from an EMBL/GenBank/DDBJ whole genome shotgun (WGS) entry which is preliminary data.</text>
</comment>
<reference evidence="2" key="1">
    <citation type="submission" date="2018-04" db="EMBL/GenBank/DDBJ databases">
        <title>Whole genome sequencing of Hypsizygus marmoreus.</title>
        <authorList>
            <person name="Choi I.-G."/>
            <person name="Min B."/>
            <person name="Kim J.-G."/>
            <person name="Kim S."/>
            <person name="Oh Y.-L."/>
            <person name="Kong W.-S."/>
            <person name="Park H."/>
            <person name="Jeong J."/>
            <person name="Song E.-S."/>
        </authorList>
    </citation>
    <scope>NUCLEOTIDE SEQUENCE [LARGE SCALE GENOMIC DNA]</scope>
    <source>
        <strain evidence="2">51987-8</strain>
    </source>
</reference>
<feature type="compositionally biased region" description="Polar residues" evidence="1">
    <location>
        <begin position="327"/>
        <end position="340"/>
    </location>
</feature>
<dbReference type="OrthoDB" id="3064537at2759"/>
<dbReference type="InParanoid" id="A0A369JJH5"/>
<keyword evidence="3" id="KW-1185">Reference proteome</keyword>
<dbReference type="EMBL" id="LUEZ02000055">
    <property type="protein sequence ID" value="RDB21350.1"/>
    <property type="molecule type" value="Genomic_DNA"/>
</dbReference>